<name>A0A165WNG0_9AGAM</name>
<feature type="compositionally biased region" description="Basic residues" evidence="1">
    <location>
        <begin position="172"/>
        <end position="189"/>
    </location>
</feature>
<proteinExistence type="predicted"/>
<dbReference type="PANTHER" id="PTHR47611">
    <property type="entry name" value="HAT DIMERISATION DOMAIN, C-TERMINAL"/>
    <property type="match status" value="1"/>
</dbReference>
<dbReference type="EMBL" id="KV428626">
    <property type="protein sequence ID" value="KZT31362.1"/>
    <property type="molecule type" value="Genomic_DNA"/>
</dbReference>
<organism evidence="3 4">
    <name type="scientific">Sistotremastrum suecicum HHB10207 ss-3</name>
    <dbReference type="NCBI Taxonomy" id="1314776"/>
    <lineage>
        <taxon>Eukaryota</taxon>
        <taxon>Fungi</taxon>
        <taxon>Dikarya</taxon>
        <taxon>Basidiomycota</taxon>
        <taxon>Agaricomycotina</taxon>
        <taxon>Agaricomycetes</taxon>
        <taxon>Sistotremastrales</taxon>
        <taxon>Sistotremastraceae</taxon>
        <taxon>Sistotremastrum</taxon>
    </lineage>
</organism>
<keyword evidence="4" id="KW-1185">Reference proteome</keyword>
<evidence type="ECO:0000313" key="4">
    <source>
        <dbReference type="Proteomes" id="UP000076798"/>
    </source>
</evidence>
<dbReference type="Pfam" id="PF05699">
    <property type="entry name" value="Dimer_Tnp_hAT"/>
    <property type="match status" value="1"/>
</dbReference>
<dbReference type="STRING" id="1314776.A0A165WNG0"/>
<dbReference type="AlphaFoldDB" id="A0A165WNG0"/>
<reference evidence="3 4" key="1">
    <citation type="journal article" date="2016" name="Mol. Biol. Evol.">
        <title>Comparative Genomics of Early-Diverging Mushroom-Forming Fungi Provides Insights into the Origins of Lignocellulose Decay Capabilities.</title>
        <authorList>
            <person name="Nagy L.G."/>
            <person name="Riley R."/>
            <person name="Tritt A."/>
            <person name="Adam C."/>
            <person name="Daum C."/>
            <person name="Floudas D."/>
            <person name="Sun H."/>
            <person name="Yadav J.S."/>
            <person name="Pangilinan J."/>
            <person name="Larsson K.H."/>
            <person name="Matsuura K."/>
            <person name="Barry K."/>
            <person name="Labutti K."/>
            <person name="Kuo R."/>
            <person name="Ohm R.A."/>
            <person name="Bhattacharya S.S."/>
            <person name="Shirouzu T."/>
            <person name="Yoshinaga Y."/>
            <person name="Martin F.M."/>
            <person name="Grigoriev I.V."/>
            <person name="Hibbett D.S."/>
        </authorList>
    </citation>
    <scope>NUCLEOTIDE SEQUENCE [LARGE SCALE GENOMIC DNA]</scope>
    <source>
        <strain evidence="3 4">HHB10207 ss-3</strain>
    </source>
</reference>
<feature type="region of interest" description="Disordered" evidence="1">
    <location>
        <begin position="164"/>
        <end position="189"/>
    </location>
</feature>
<dbReference type="PANTHER" id="PTHR47611:SF1">
    <property type="entry name" value="CCHC-TYPE DOMAIN-CONTAINING PROTEIN"/>
    <property type="match status" value="1"/>
</dbReference>
<feature type="domain" description="HAT C-terminal dimerisation" evidence="2">
    <location>
        <begin position="65"/>
        <end position="147"/>
    </location>
</feature>
<dbReference type="OrthoDB" id="3268424at2759"/>
<gene>
    <name evidence="3" type="ORF">SISSUDRAFT_1038491</name>
</gene>
<evidence type="ECO:0000259" key="2">
    <source>
        <dbReference type="Pfam" id="PF05699"/>
    </source>
</evidence>
<accession>A0A165WNG0</accession>
<sequence>MKAKKWKKKWIRESERIVREIWERDYLPHVVVKKKVAKPSTDNFMDFNISDYAHLTAPPSITDPLTKYLAKPTLDNVTDPLEYWDSQRSSKVYDPQFIQMAKDYCSAPASSVDAERAFSLAGRIVTPLRSSLGDKHIRMTVLLNSWFTMPGLISEEEFEQHWWKDGKEKGRGRGRKRRRRRGRGRGRPQ</sequence>
<evidence type="ECO:0000313" key="3">
    <source>
        <dbReference type="EMBL" id="KZT31362.1"/>
    </source>
</evidence>
<protein>
    <recommendedName>
        <fullName evidence="2">HAT C-terminal dimerisation domain-containing protein</fullName>
    </recommendedName>
</protein>
<dbReference type="Proteomes" id="UP000076798">
    <property type="component" value="Unassembled WGS sequence"/>
</dbReference>
<dbReference type="InterPro" id="IPR008906">
    <property type="entry name" value="HATC_C_dom"/>
</dbReference>
<dbReference type="GO" id="GO:0046983">
    <property type="term" value="F:protein dimerization activity"/>
    <property type="evidence" value="ECO:0007669"/>
    <property type="project" value="InterPro"/>
</dbReference>
<evidence type="ECO:0000256" key="1">
    <source>
        <dbReference type="SAM" id="MobiDB-lite"/>
    </source>
</evidence>
<dbReference type="SUPFAM" id="SSF53098">
    <property type="entry name" value="Ribonuclease H-like"/>
    <property type="match status" value="1"/>
</dbReference>
<dbReference type="InterPro" id="IPR012337">
    <property type="entry name" value="RNaseH-like_sf"/>
</dbReference>